<dbReference type="GO" id="GO:0045717">
    <property type="term" value="P:negative regulation of fatty acid biosynthetic process"/>
    <property type="evidence" value="ECO:0007669"/>
    <property type="project" value="UniProtKB-ARBA"/>
</dbReference>
<dbReference type="PANTHER" id="PTHR43289:SF6">
    <property type="entry name" value="SERINE_THREONINE-PROTEIN KINASE NEKL-3"/>
    <property type="match status" value="1"/>
</dbReference>
<dbReference type="SMART" id="SM00220">
    <property type="entry name" value="S_TKc"/>
    <property type="match status" value="1"/>
</dbReference>
<dbReference type="InterPro" id="IPR008271">
    <property type="entry name" value="Ser/Thr_kinase_AS"/>
</dbReference>
<comment type="catalytic activity">
    <reaction evidence="7">
        <text>L-threonyl-[protein] + ATP = O-phospho-L-threonyl-[protein] + ADP + H(+)</text>
        <dbReference type="Rhea" id="RHEA:46608"/>
        <dbReference type="Rhea" id="RHEA-COMP:11060"/>
        <dbReference type="Rhea" id="RHEA-COMP:11605"/>
        <dbReference type="ChEBI" id="CHEBI:15378"/>
        <dbReference type="ChEBI" id="CHEBI:30013"/>
        <dbReference type="ChEBI" id="CHEBI:30616"/>
        <dbReference type="ChEBI" id="CHEBI:61977"/>
        <dbReference type="ChEBI" id="CHEBI:456216"/>
        <dbReference type="EC" id="2.7.11.1"/>
    </reaction>
</comment>
<dbReference type="EC" id="2.7.11.1" evidence="1"/>
<evidence type="ECO:0000256" key="8">
    <source>
        <dbReference type="ARBA" id="ARBA00048679"/>
    </source>
</evidence>
<evidence type="ECO:0000256" key="1">
    <source>
        <dbReference type="ARBA" id="ARBA00012513"/>
    </source>
</evidence>
<dbReference type="Proteomes" id="UP000316331">
    <property type="component" value="Unassembled WGS sequence"/>
</dbReference>
<evidence type="ECO:0000256" key="4">
    <source>
        <dbReference type="ARBA" id="ARBA00022741"/>
    </source>
</evidence>
<keyword evidence="2" id="KW-0723">Serine/threonine-protein kinase</keyword>
<dbReference type="OrthoDB" id="9762169at2"/>
<dbReference type="InterPro" id="IPR011009">
    <property type="entry name" value="Kinase-like_dom_sf"/>
</dbReference>
<feature type="domain" description="Protein kinase" evidence="10">
    <location>
        <begin position="14"/>
        <end position="279"/>
    </location>
</feature>
<evidence type="ECO:0000256" key="6">
    <source>
        <dbReference type="ARBA" id="ARBA00022840"/>
    </source>
</evidence>
<comment type="catalytic activity">
    <reaction evidence="8">
        <text>L-seryl-[protein] + ATP = O-phospho-L-seryl-[protein] + ADP + H(+)</text>
        <dbReference type="Rhea" id="RHEA:17989"/>
        <dbReference type="Rhea" id="RHEA-COMP:9863"/>
        <dbReference type="Rhea" id="RHEA-COMP:11604"/>
        <dbReference type="ChEBI" id="CHEBI:15378"/>
        <dbReference type="ChEBI" id="CHEBI:29999"/>
        <dbReference type="ChEBI" id="CHEBI:30616"/>
        <dbReference type="ChEBI" id="CHEBI:83421"/>
        <dbReference type="ChEBI" id="CHEBI:456216"/>
        <dbReference type="EC" id="2.7.11.1"/>
    </reaction>
</comment>
<dbReference type="FunFam" id="3.30.200.20:FF:000035">
    <property type="entry name" value="Serine/threonine protein kinase Stk1"/>
    <property type="match status" value="1"/>
</dbReference>
<keyword evidence="3" id="KW-0808">Transferase</keyword>
<dbReference type="CDD" id="cd14014">
    <property type="entry name" value="STKc_PknB_like"/>
    <property type="match status" value="1"/>
</dbReference>
<keyword evidence="5 11" id="KW-0418">Kinase</keyword>
<reference evidence="11 12" key="1">
    <citation type="submission" date="2019-06" db="EMBL/GenBank/DDBJ databases">
        <title>Sequencing the genomes of 1000 actinobacteria strains.</title>
        <authorList>
            <person name="Klenk H.-P."/>
        </authorList>
    </citation>
    <scope>NUCLEOTIDE SEQUENCE [LARGE SCALE GENOMIC DNA]</scope>
    <source>
        <strain evidence="11 12">DSM 103495</strain>
    </source>
</reference>
<dbReference type="PANTHER" id="PTHR43289">
    <property type="entry name" value="MITOGEN-ACTIVATED PROTEIN KINASE KINASE KINASE 20-RELATED"/>
    <property type="match status" value="1"/>
</dbReference>
<keyword evidence="12" id="KW-1185">Reference proteome</keyword>
<keyword evidence="9" id="KW-0472">Membrane</keyword>
<dbReference type="Gene3D" id="3.30.200.20">
    <property type="entry name" value="Phosphorylase Kinase, domain 1"/>
    <property type="match status" value="1"/>
</dbReference>
<evidence type="ECO:0000256" key="7">
    <source>
        <dbReference type="ARBA" id="ARBA00047899"/>
    </source>
</evidence>
<accession>A0A543FEG0</accession>
<comment type="caution">
    <text evidence="11">The sequence shown here is derived from an EMBL/GenBank/DDBJ whole genome shotgun (WGS) entry which is preliminary data.</text>
</comment>
<dbReference type="AlphaFoldDB" id="A0A543FEG0"/>
<gene>
    <name evidence="11" type="ORF">FB390_3933</name>
</gene>
<dbReference type="GO" id="GO:0005524">
    <property type="term" value="F:ATP binding"/>
    <property type="evidence" value="ECO:0007669"/>
    <property type="project" value="UniProtKB-KW"/>
</dbReference>
<evidence type="ECO:0000313" key="12">
    <source>
        <dbReference type="Proteomes" id="UP000316331"/>
    </source>
</evidence>
<protein>
    <recommendedName>
        <fullName evidence="1">non-specific serine/threonine protein kinase</fullName>
        <ecNumber evidence="1">2.7.11.1</ecNumber>
    </recommendedName>
</protein>
<dbReference type="FunFam" id="1.10.510.10:FF:000021">
    <property type="entry name" value="Serine/threonine protein kinase"/>
    <property type="match status" value="1"/>
</dbReference>
<evidence type="ECO:0000256" key="5">
    <source>
        <dbReference type="ARBA" id="ARBA00022777"/>
    </source>
</evidence>
<evidence type="ECO:0000256" key="9">
    <source>
        <dbReference type="SAM" id="Phobius"/>
    </source>
</evidence>
<proteinExistence type="predicted"/>
<dbReference type="InterPro" id="IPR000719">
    <property type="entry name" value="Prot_kinase_dom"/>
</dbReference>
<keyword evidence="9" id="KW-0812">Transmembrane</keyword>
<dbReference type="Gene3D" id="1.10.510.10">
    <property type="entry name" value="Transferase(Phosphotransferase) domain 1"/>
    <property type="match status" value="1"/>
</dbReference>
<evidence type="ECO:0000259" key="10">
    <source>
        <dbReference type="PROSITE" id="PS50011"/>
    </source>
</evidence>
<evidence type="ECO:0000256" key="3">
    <source>
        <dbReference type="ARBA" id="ARBA00022679"/>
    </source>
</evidence>
<keyword evidence="6" id="KW-0067">ATP-binding</keyword>
<organism evidence="11 12">
    <name type="scientific">Nocardia bhagyanarayanae</name>
    <dbReference type="NCBI Taxonomy" id="1215925"/>
    <lineage>
        <taxon>Bacteria</taxon>
        <taxon>Bacillati</taxon>
        <taxon>Actinomycetota</taxon>
        <taxon>Actinomycetes</taxon>
        <taxon>Mycobacteriales</taxon>
        <taxon>Nocardiaceae</taxon>
        <taxon>Nocardia</taxon>
    </lineage>
</organism>
<name>A0A543FEG0_9NOCA</name>
<dbReference type="PROSITE" id="PS00108">
    <property type="entry name" value="PROTEIN_KINASE_ST"/>
    <property type="match status" value="1"/>
</dbReference>
<dbReference type="GO" id="GO:0004674">
    <property type="term" value="F:protein serine/threonine kinase activity"/>
    <property type="evidence" value="ECO:0007669"/>
    <property type="project" value="UniProtKB-KW"/>
</dbReference>
<keyword evidence="9" id="KW-1133">Transmembrane helix</keyword>
<keyword evidence="4" id="KW-0547">Nucleotide-binding</keyword>
<dbReference type="SUPFAM" id="SSF56112">
    <property type="entry name" value="Protein kinase-like (PK-like)"/>
    <property type="match status" value="1"/>
</dbReference>
<evidence type="ECO:0000256" key="2">
    <source>
        <dbReference type="ARBA" id="ARBA00022527"/>
    </source>
</evidence>
<evidence type="ECO:0000313" key="11">
    <source>
        <dbReference type="EMBL" id="TQM32255.1"/>
    </source>
</evidence>
<feature type="transmembrane region" description="Helical" evidence="9">
    <location>
        <begin position="309"/>
        <end position="330"/>
    </location>
</feature>
<sequence>MAADPRPGTVFAGYLVERVLGGGGMGTVYLAKHPRLPRRDALKVLSAEHSMDAEFRARFLREAELTARINHPNVVAVHDRGVEDGRLWIAMQFVEGSDAAAIVRNGAAADARRAVHIVAQAARGLDEAHRAGMVHRDVKPANILVASADGRPDRVLVTDFGIGRATTGSTALTEEGAVLATLAYAAPEQLMAYRVDHRADVYALGGTLYELLTGAKPFPRPTAAAVVHAHLQDPPPRPTLANPALPQAFDAVIARAMAKDPAHRFETCGALAAAAEAALTGVGPIDVPPDVAVLRDHATPPARRFPRRAALAVGAVAVVTALGVAGAVAFDRDTTGTTATTTTTGTTVPPSTTTAAVTNWGSHSYLASAFPGLLPETPGGTGYQGIRCAAVDAKRRPVDLNAPAEGENRISCNGDKNPLYVLVVLCNSDRSPRDRPTVTADETVTGDERWERVSGTGRIVRGDVTGPSGAPAGMLSIVFDDIGRGFCEVLAFGGDSGRDLFDRWWRDAPI</sequence>
<dbReference type="RefSeq" id="WP_141810190.1">
    <property type="nucleotide sequence ID" value="NZ_VFPG01000001.1"/>
</dbReference>
<dbReference type="EMBL" id="VFPG01000001">
    <property type="protein sequence ID" value="TQM32255.1"/>
    <property type="molecule type" value="Genomic_DNA"/>
</dbReference>
<dbReference type="PROSITE" id="PS50011">
    <property type="entry name" value="PROTEIN_KINASE_DOM"/>
    <property type="match status" value="1"/>
</dbReference>
<dbReference type="Pfam" id="PF00069">
    <property type="entry name" value="Pkinase"/>
    <property type="match status" value="1"/>
</dbReference>